<accession>A0A8H7U2R1</accession>
<protein>
    <submittedName>
        <fullName evidence="2">Uncharacterized protein</fullName>
    </submittedName>
</protein>
<comment type="caution">
    <text evidence="2">The sequence shown here is derived from an EMBL/GenBank/DDBJ whole genome shotgun (WGS) entry which is preliminary data.</text>
</comment>
<evidence type="ECO:0000313" key="2">
    <source>
        <dbReference type="EMBL" id="KAF9814684.1"/>
    </source>
</evidence>
<organism evidence="2 3">
    <name type="scientific">Rhodonia placenta</name>
    <dbReference type="NCBI Taxonomy" id="104341"/>
    <lineage>
        <taxon>Eukaryota</taxon>
        <taxon>Fungi</taxon>
        <taxon>Dikarya</taxon>
        <taxon>Basidiomycota</taxon>
        <taxon>Agaricomycotina</taxon>
        <taxon>Agaricomycetes</taxon>
        <taxon>Polyporales</taxon>
        <taxon>Adustoporiaceae</taxon>
        <taxon>Rhodonia</taxon>
    </lineage>
</organism>
<dbReference type="Proteomes" id="UP000639403">
    <property type="component" value="Unassembled WGS sequence"/>
</dbReference>
<reference evidence="2" key="2">
    <citation type="journal article" name="Front. Microbiol.">
        <title>Degradative Capacity of Two Strains of Rhodonia placenta: From Phenotype to Genotype.</title>
        <authorList>
            <person name="Kolle M."/>
            <person name="Horta M.A.C."/>
            <person name="Nowrousian M."/>
            <person name="Ohm R.A."/>
            <person name="Benz J.P."/>
            <person name="Pilgard A."/>
        </authorList>
    </citation>
    <scope>NUCLEOTIDE SEQUENCE</scope>
    <source>
        <strain evidence="2">FPRL280</strain>
    </source>
</reference>
<dbReference type="AlphaFoldDB" id="A0A8H7U2R1"/>
<proteinExistence type="predicted"/>
<reference evidence="2" key="1">
    <citation type="submission" date="2020-11" db="EMBL/GenBank/DDBJ databases">
        <authorList>
            <person name="Koelle M."/>
            <person name="Horta M.A.C."/>
            <person name="Nowrousian M."/>
            <person name="Ohm R.A."/>
            <person name="Benz P."/>
            <person name="Pilgard A."/>
        </authorList>
    </citation>
    <scope>NUCLEOTIDE SEQUENCE</scope>
    <source>
        <strain evidence="2">FPRL280</strain>
    </source>
</reference>
<feature type="region of interest" description="Disordered" evidence="1">
    <location>
        <begin position="205"/>
        <end position="226"/>
    </location>
</feature>
<sequence length="226" mass="24963">MSSAIAEEVFNILDAAADGATIISASKPAARIVMNMLPSTKLKRGDQYQESTLRLLEASKKIMPPTTFEEHFRRFENICDTREGLVIDGIIQSIKLNGDARDYKKKAKTLHTSMRISSQQARRAALRTLARAASVDSTAASNTGTFTLQEANDRGEDNHDEDAQSMDITEERNVYCPSASTLTLNDPFRETASVVVQDPDDISIFQSNVWEDEDDTKTSGRTTPTP</sequence>
<evidence type="ECO:0000256" key="1">
    <source>
        <dbReference type="SAM" id="MobiDB-lite"/>
    </source>
</evidence>
<gene>
    <name evidence="2" type="ORF">IEO21_04979</name>
</gene>
<evidence type="ECO:0000313" key="3">
    <source>
        <dbReference type="Proteomes" id="UP000639403"/>
    </source>
</evidence>
<dbReference type="EMBL" id="JADOXO010000082">
    <property type="protein sequence ID" value="KAF9814684.1"/>
    <property type="molecule type" value="Genomic_DNA"/>
</dbReference>
<name>A0A8H7U2R1_9APHY</name>